<accession>A0AAE3DEL8</accession>
<sequence length="269" mass="29655">MRKRKKYSPIQKPHPLHLERIMNLKRWTGILLICAAAFMALALFVMWGLPVLFPPEDPEDSLPQATVLPTASPAASTEENDLPMLEDSVNLFVINEDHPADADFAPEETAEFDSVTVDARIVPALTALCDAAKADGVTLKFSGGYVSYAEQEALYNAEVERLIAAGSTKIMAREDAKSTVSAPGTSDLQSGLCITVQDDPATFSTTDTYGWLQRNMAHYGFVFRYPAGKEDETGIERNDLVLRYVGTEHAAAIRRLSFCLEEYLRYIGA</sequence>
<protein>
    <submittedName>
        <fullName evidence="3">M15 family metallopeptidase</fullName>
    </submittedName>
</protein>
<keyword evidence="1" id="KW-1133">Transmembrane helix</keyword>
<comment type="caution">
    <text evidence="3">The sequence shown here is derived from an EMBL/GenBank/DDBJ whole genome shotgun (WGS) entry which is preliminary data.</text>
</comment>
<evidence type="ECO:0000259" key="2">
    <source>
        <dbReference type="Pfam" id="PF02557"/>
    </source>
</evidence>
<dbReference type="Pfam" id="PF02557">
    <property type="entry name" value="VanY"/>
    <property type="match status" value="1"/>
</dbReference>
<evidence type="ECO:0000313" key="3">
    <source>
        <dbReference type="EMBL" id="MCC2135481.1"/>
    </source>
</evidence>
<evidence type="ECO:0000256" key="1">
    <source>
        <dbReference type="SAM" id="Phobius"/>
    </source>
</evidence>
<dbReference type="InterPro" id="IPR003709">
    <property type="entry name" value="VanY-like_core_dom"/>
</dbReference>
<evidence type="ECO:0000313" key="4">
    <source>
        <dbReference type="Proteomes" id="UP001199424"/>
    </source>
</evidence>
<dbReference type="GO" id="GO:0006508">
    <property type="term" value="P:proteolysis"/>
    <property type="evidence" value="ECO:0007669"/>
    <property type="project" value="InterPro"/>
</dbReference>
<dbReference type="InterPro" id="IPR052179">
    <property type="entry name" value="DD-CPase-like"/>
</dbReference>
<reference evidence="3" key="1">
    <citation type="submission" date="2021-10" db="EMBL/GenBank/DDBJ databases">
        <title>Anaerobic single-cell dispensing facilitates the cultivation of human gut bacteria.</title>
        <authorList>
            <person name="Afrizal A."/>
        </authorList>
    </citation>
    <scope>NUCLEOTIDE SEQUENCE</scope>
    <source>
        <strain evidence="3">CLA-AA-H250</strain>
    </source>
</reference>
<organism evidence="3 4">
    <name type="scientific">Hominenteromicrobium mulieris</name>
    <dbReference type="NCBI Taxonomy" id="2885357"/>
    <lineage>
        <taxon>Bacteria</taxon>
        <taxon>Bacillati</taxon>
        <taxon>Bacillota</taxon>
        <taxon>Clostridia</taxon>
        <taxon>Eubacteriales</taxon>
        <taxon>Oscillospiraceae</taxon>
        <taxon>Hominenteromicrobium</taxon>
    </lineage>
</organism>
<feature type="domain" description="D-alanyl-D-alanine carboxypeptidase-like core" evidence="2">
    <location>
        <begin position="117"/>
        <end position="246"/>
    </location>
</feature>
<keyword evidence="1" id="KW-0812">Transmembrane</keyword>
<dbReference type="PANTHER" id="PTHR34385">
    <property type="entry name" value="D-ALANYL-D-ALANINE CARBOXYPEPTIDASE"/>
    <property type="match status" value="1"/>
</dbReference>
<dbReference type="RefSeq" id="WP_308448137.1">
    <property type="nucleotide sequence ID" value="NZ_JAJEQC010000001.1"/>
</dbReference>
<dbReference type="InterPro" id="IPR058193">
    <property type="entry name" value="VanY/YodJ_core_dom"/>
</dbReference>
<dbReference type="Gene3D" id="3.30.1380.10">
    <property type="match status" value="1"/>
</dbReference>
<name>A0AAE3DEL8_9FIRM</name>
<dbReference type="InterPro" id="IPR009045">
    <property type="entry name" value="Zn_M74/Hedgehog-like"/>
</dbReference>
<dbReference type="AlphaFoldDB" id="A0AAE3DEL8"/>
<keyword evidence="1" id="KW-0472">Membrane</keyword>
<dbReference type="CDD" id="cd14852">
    <property type="entry name" value="LD-carboxypeptidase"/>
    <property type="match status" value="1"/>
</dbReference>
<keyword evidence="4" id="KW-1185">Reference proteome</keyword>
<dbReference type="GO" id="GO:0008233">
    <property type="term" value="F:peptidase activity"/>
    <property type="evidence" value="ECO:0007669"/>
    <property type="project" value="InterPro"/>
</dbReference>
<dbReference type="Proteomes" id="UP001199424">
    <property type="component" value="Unassembled WGS sequence"/>
</dbReference>
<dbReference type="PANTHER" id="PTHR34385:SF1">
    <property type="entry name" value="PEPTIDOGLYCAN L-ALANYL-D-GLUTAMATE ENDOPEPTIDASE CWLK"/>
    <property type="match status" value="1"/>
</dbReference>
<proteinExistence type="predicted"/>
<dbReference type="EMBL" id="JAJEQC010000001">
    <property type="protein sequence ID" value="MCC2135481.1"/>
    <property type="molecule type" value="Genomic_DNA"/>
</dbReference>
<gene>
    <name evidence="3" type="ORF">LKD31_00410</name>
</gene>
<dbReference type="SUPFAM" id="SSF55166">
    <property type="entry name" value="Hedgehog/DD-peptidase"/>
    <property type="match status" value="1"/>
</dbReference>
<feature type="transmembrane region" description="Helical" evidence="1">
    <location>
        <begin position="30"/>
        <end position="53"/>
    </location>
</feature>